<dbReference type="AlphaFoldDB" id="L1JJT7"/>
<dbReference type="RefSeq" id="XP_005835320.1">
    <property type="nucleotide sequence ID" value="XM_005835263.1"/>
</dbReference>
<dbReference type="OrthoDB" id="168165at2759"/>
<gene>
    <name evidence="3" type="ORF">GUITHDRAFT_136850</name>
</gene>
<reference evidence="5" key="2">
    <citation type="submission" date="2012-11" db="EMBL/GenBank/DDBJ databases">
        <authorList>
            <person name="Kuo A."/>
            <person name="Curtis B.A."/>
            <person name="Tanifuji G."/>
            <person name="Burki F."/>
            <person name="Gruber A."/>
            <person name="Irimia M."/>
            <person name="Maruyama S."/>
            <person name="Arias M.C."/>
            <person name="Ball S.G."/>
            <person name="Gile G.H."/>
            <person name="Hirakawa Y."/>
            <person name="Hopkins J.F."/>
            <person name="Rensing S.A."/>
            <person name="Schmutz J."/>
            <person name="Symeonidi A."/>
            <person name="Elias M."/>
            <person name="Eveleigh R.J."/>
            <person name="Herman E.K."/>
            <person name="Klute M.J."/>
            <person name="Nakayama T."/>
            <person name="Obornik M."/>
            <person name="Reyes-Prieto A."/>
            <person name="Armbrust E.V."/>
            <person name="Aves S.J."/>
            <person name="Beiko R.G."/>
            <person name="Coutinho P."/>
            <person name="Dacks J.B."/>
            <person name="Durnford D.G."/>
            <person name="Fast N.M."/>
            <person name="Green B.R."/>
            <person name="Grisdale C."/>
            <person name="Hempe F."/>
            <person name="Henrissat B."/>
            <person name="Hoppner M.P."/>
            <person name="Ishida K.-I."/>
            <person name="Kim E."/>
            <person name="Koreny L."/>
            <person name="Kroth P.G."/>
            <person name="Liu Y."/>
            <person name="Malik S.-B."/>
            <person name="Maier U.G."/>
            <person name="McRose D."/>
            <person name="Mock T."/>
            <person name="Neilson J.A."/>
            <person name="Onodera N.T."/>
            <person name="Poole A.M."/>
            <person name="Pritham E.J."/>
            <person name="Richards T.A."/>
            <person name="Rocap G."/>
            <person name="Roy S.W."/>
            <person name="Sarai C."/>
            <person name="Schaack S."/>
            <person name="Shirato S."/>
            <person name="Slamovits C.H."/>
            <person name="Spencer D.F."/>
            <person name="Suzuki S."/>
            <person name="Worden A.Z."/>
            <person name="Zauner S."/>
            <person name="Barry K."/>
            <person name="Bell C."/>
            <person name="Bharti A.K."/>
            <person name="Crow J.A."/>
            <person name="Grimwood J."/>
            <person name="Kramer R."/>
            <person name="Lindquist E."/>
            <person name="Lucas S."/>
            <person name="Salamov A."/>
            <person name="McFadden G.I."/>
            <person name="Lane C.E."/>
            <person name="Keeling P.J."/>
            <person name="Gray M.W."/>
            <person name="Grigoriev I.V."/>
            <person name="Archibald J.M."/>
        </authorList>
    </citation>
    <scope>NUCLEOTIDE SEQUENCE</scope>
    <source>
        <strain evidence="5">CCMP2712</strain>
    </source>
</reference>
<dbReference type="EnsemblProtists" id="EKX48340">
    <property type="protein sequence ID" value="EKX48340"/>
    <property type="gene ID" value="GUITHDRAFT_136850"/>
</dbReference>
<dbReference type="Proteomes" id="UP000011087">
    <property type="component" value="Unassembled WGS sequence"/>
</dbReference>
<dbReference type="HOGENOM" id="CLU_822432_0_0_1"/>
<proteinExistence type="predicted"/>
<evidence type="ECO:0000313" key="4">
    <source>
        <dbReference type="EnsemblProtists" id="EKX48340"/>
    </source>
</evidence>
<dbReference type="EMBL" id="JH992986">
    <property type="protein sequence ID" value="EKX48340.1"/>
    <property type="molecule type" value="Genomic_DNA"/>
</dbReference>
<accession>L1JJT7</accession>
<organism evidence="3">
    <name type="scientific">Guillardia theta (strain CCMP2712)</name>
    <name type="common">Cryptophyte</name>
    <dbReference type="NCBI Taxonomy" id="905079"/>
    <lineage>
        <taxon>Eukaryota</taxon>
        <taxon>Cryptophyceae</taxon>
        <taxon>Pyrenomonadales</taxon>
        <taxon>Geminigeraceae</taxon>
        <taxon>Guillardia</taxon>
    </lineage>
</organism>
<feature type="compositionally biased region" description="Basic and acidic residues" evidence="1">
    <location>
        <begin position="198"/>
        <end position="208"/>
    </location>
</feature>
<feature type="region of interest" description="Disordered" evidence="1">
    <location>
        <begin position="148"/>
        <end position="277"/>
    </location>
</feature>
<dbReference type="PaxDb" id="55529-EKX48340"/>
<dbReference type="CDD" id="cd20401">
    <property type="entry name" value="Tudor_AtPTM-like"/>
    <property type="match status" value="1"/>
</dbReference>
<reference evidence="3 5" key="1">
    <citation type="journal article" date="2012" name="Nature">
        <title>Algal genomes reveal evolutionary mosaicism and the fate of nucleomorphs.</title>
        <authorList>
            <consortium name="DOE Joint Genome Institute"/>
            <person name="Curtis B.A."/>
            <person name="Tanifuji G."/>
            <person name="Burki F."/>
            <person name="Gruber A."/>
            <person name="Irimia M."/>
            <person name="Maruyama S."/>
            <person name="Arias M.C."/>
            <person name="Ball S.G."/>
            <person name="Gile G.H."/>
            <person name="Hirakawa Y."/>
            <person name="Hopkins J.F."/>
            <person name="Kuo A."/>
            <person name="Rensing S.A."/>
            <person name="Schmutz J."/>
            <person name="Symeonidi A."/>
            <person name="Elias M."/>
            <person name="Eveleigh R.J."/>
            <person name="Herman E.K."/>
            <person name="Klute M.J."/>
            <person name="Nakayama T."/>
            <person name="Obornik M."/>
            <person name="Reyes-Prieto A."/>
            <person name="Armbrust E.V."/>
            <person name="Aves S.J."/>
            <person name="Beiko R.G."/>
            <person name="Coutinho P."/>
            <person name="Dacks J.B."/>
            <person name="Durnford D.G."/>
            <person name="Fast N.M."/>
            <person name="Green B.R."/>
            <person name="Grisdale C.J."/>
            <person name="Hempel F."/>
            <person name="Henrissat B."/>
            <person name="Hoppner M.P."/>
            <person name="Ishida K."/>
            <person name="Kim E."/>
            <person name="Koreny L."/>
            <person name="Kroth P.G."/>
            <person name="Liu Y."/>
            <person name="Malik S.B."/>
            <person name="Maier U.G."/>
            <person name="McRose D."/>
            <person name="Mock T."/>
            <person name="Neilson J.A."/>
            <person name="Onodera N.T."/>
            <person name="Poole A.M."/>
            <person name="Pritham E.J."/>
            <person name="Richards T.A."/>
            <person name="Rocap G."/>
            <person name="Roy S.W."/>
            <person name="Sarai C."/>
            <person name="Schaack S."/>
            <person name="Shirato S."/>
            <person name="Slamovits C.H."/>
            <person name="Spencer D.F."/>
            <person name="Suzuki S."/>
            <person name="Worden A.Z."/>
            <person name="Zauner S."/>
            <person name="Barry K."/>
            <person name="Bell C."/>
            <person name="Bharti A.K."/>
            <person name="Crow J.A."/>
            <person name="Grimwood J."/>
            <person name="Kramer R."/>
            <person name="Lindquist E."/>
            <person name="Lucas S."/>
            <person name="Salamov A."/>
            <person name="McFadden G.I."/>
            <person name="Lane C.E."/>
            <person name="Keeling P.J."/>
            <person name="Gray M.W."/>
            <person name="Grigoriev I.V."/>
            <person name="Archibald J.M."/>
        </authorList>
    </citation>
    <scope>NUCLEOTIDE SEQUENCE</scope>
    <source>
        <strain evidence="3 5">CCMP2712</strain>
    </source>
</reference>
<dbReference type="InterPro" id="IPR047365">
    <property type="entry name" value="Tudor_AtPTM-like"/>
</dbReference>
<feature type="domain" description="PTM/DIR17-like Tudor" evidence="2">
    <location>
        <begin position="286"/>
        <end position="334"/>
    </location>
</feature>
<feature type="compositionally biased region" description="Basic and acidic residues" evidence="1">
    <location>
        <begin position="258"/>
        <end position="267"/>
    </location>
</feature>
<dbReference type="GeneID" id="17304927"/>
<name>L1JJT7_GUITC</name>
<dbReference type="STRING" id="905079.L1JJT7"/>
<evidence type="ECO:0000313" key="3">
    <source>
        <dbReference type="EMBL" id="EKX48340.1"/>
    </source>
</evidence>
<evidence type="ECO:0000259" key="2">
    <source>
        <dbReference type="Pfam" id="PF21743"/>
    </source>
</evidence>
<dbReference type="KEGG" id="gtt:GUITHDRAFT_136850"/>
<dbReference type="PANTHER" id="PTHR37384:SF1">
    <property type="entry name" value="OS01G0835600 PROTEIN"/>
    <property type="match status" value="1"/>
</dbReference>
<feature type="compositionally biased region" description="Acidic residues" evidence="1">
    <location>
        <begin position="221"/>
        <end position="230"/>
    </location>
</feature>
<dbReference type="Pfam" id="PF21743">
    <property type="entry name" value="PTM_DIR17_Tudor"/>
    <property type="match status" value="1"/>
</dbReference>
<dbReference type="PANTHER" id="PTHR37384">
    <property type="entry name" value="OS01G0835600 PROTEIN"/>
    <property type="match status" value="1"/>
</dbReference>
<sequence length="338" mass="37767">MGSKLSNQPLPQYDCSQCNIRVEPSSKNPMKCGLKNKDSSENGSERRLCCLCTNADLGTKTSVVECLQCKNKYNMPLRALGKKANELLRSIHDKLFEESGDREGKEVLMAVMRNALEARAREMTPEKSRKTVKEKFIENVKNTTAVSPSLLALGSPGDSVKDGSPGLSTGKVRERVGGRKYSNSKSPGKSFSGLLKRQSSESSKDKQKQSPSSINKRNEFAIDDVDDSDREAEIKNPAVEELEIASTLRGKRLSMKMENSEKPETSRRGKRPKVSKTPEKIISMIGTKVRKGFLVKNRMQEFTGKVVSYDAAAKLYMIQYEDGDSEEFTSKELQRYRI</sequence>
<keyword evidence="5" id="KW-1185">Reference proteome</keyword>
<protein>
    <recommendedName>
        <fullName evidence="2">PTM/DIR17-like Tudor domain-containing protein</fullName>
    </recommendedName>
</protein>
<reference evidence="4" key="3">
    <citation type="submission" date="2016-03" db="UniProtKB">
        <authorList>
            <consortium name="EnsemblProtists"/>
        </authorList>
    </citation>
    <scope>IDENTIFICATION</scope>
</reference>
<evidence type="ECO:0000313" key="5">
    <source>
        <dbReference type="Proteomes" id="UP000011087"/>
    </source>
</evidence>
<evidence type="ECO:0000256" key="1">
    <source>
        <dbReference type="SAM" id="MobiDB-lite"/>
    </source>
</evidence>